<dbReference type="STRING" id="1051891.A0A0C3LI08"/>
<dbReference type="PANTHER" id="PTHR47808">
    <property type="entry name" value="INNER NUCLEAR MEMBRANE PROTEIN HEH2-RELATED"/>
    <property type="match status" value="1"/>
</dbReference>
<evidence type="ECO:0000256" key="4">
    <source>
        <dbReference type="ARBA" id="ARBA00022989"/>
    </source>
</evidence>
<feature type="compositionally biased region" description="Low complexity" evidence="7">
    <location>
        <begin position="10"/>
        <end position="23"/>
    </location>
</feature>
<dbReference type="Pfam" id="PF09402">
    <property type="entry name" value="MSC"/>
    <property type="match status" value="1"/>
</dbReference>
<dbReference type="GO" id="GO:0005783">
    <property type="term" value="C:endoplasmic reticulum"/>
    <property type="evidence" value="ECO:0007669"/>
    <property type="project" value="TreeGrafter"/>
</dbReference>
<feature type="compositionally biased region" description="Acidic residues" evidence="7">
    <location>
        <begin position="212"/>
        <end position="229"/>
    </location>
</feature>
<keyword evidence="6" id="KW-0539">Nucleus</keyword>
<dbReference type="GO" id="GO:0003682">
    <property type="term" value="F:chromatin binding"/>
    <property type="evidence" value="ECO:0007669"/>
    <property type="project" value="InterPro"/>
</dbReference>
<gene>
    <name evidence="9" type="ORF">M407DRAFT_29285</name>
</gene>
<sequence>MSRNRGRGGSATPSSSTARSTRGQPEIIDPKLEVYEEEEEEEEEEEDEVEEEPQPQPPKRRPAAKPRQSDGNDSAWETNNPFQSGPSDRESLTPSRQQKPKAKPATRNRNAATAPRISDLSSSPDRSPQRYPASRSLKARDEAATYMQPTRQEVEEVEEDEEEDIDDDMVDEGHSRMTDFSGEIELVPLNDTPDYRRRMAELRQRSPGAYPEGEEEEEEEGDEDEEVVEDDGDELIETTAAQINASVSKKLADVQRTPKRKSRTQAPRYPPASKSWYSFTWFKFVAIIAISATSAVFSAYKRDSAYIGFCDHGSNSNLRIHELRAQRQKNQIEAARCYNKLNFTSIDAIVNNEFCSPLPIHTPMEADTCTPCPKFAFCTPDSVTCQSSYILKPHPLAALGPVLNGFPGLGSVAFPPKCVQDREKLKRIGGLVDGIENWLAMTRGTRICNGVKPPTDERDGGEAKVLGLEKESLREAVKRKTKRDAENADEIFERVLADLDKFGMIIKGTDVEGFEYVAAVRADYTLPCRIKVTAREWWEANRRRVYTFLVLMAGLFYLRSRALASAAESRKVAGLVQEALDMLQEQEFGYHADPVTTTEPYIVPVHLRDLILKDEHSPKVRQRVWQKVAKIVEGNANVRTNEEEVRGEYTKVWRWVGSVGTPARSRRVSFADRSMRSLIDDEE</sequence>
<feature type="compositionally biased region" description="Polar residues" evidence="7">
    <location>
        <begin position="69"/>
        <end position="97"/>
    </location>
</feature>
<dbReference type="InterPro" id="IPR044780">
    <property type="entry name" value="Heh2/Src1"/>
</dbReference>
<dbReference type="InterPro" id="IPR018996">
    <property type="entry name" value="Man1/Src1-like_C"/>
</dbReference>
<keyword evidence="5" id="KW-0472">Membrane</keyword>
<dbReference type="AlphaFoldDB" id="A0A0C3LI08"/>
<dbReference type="Gene3D" id="1.10.10.1180">
    <property type="entry name" value="MAN1, winged-helix domain"/>
    <property type="match status" value="1"/>
</dbReference>
<dbReference type="HOGENOM" id="CLU_010838_1_0_1"/>
<accession>A0A0C3LI08</accession>
<feature type="compositionally biased region" description="Acidic residues" evidence="7">
    <location>
        <begin position="35"/>
        <end position="53"/>
    </location>
</feature>
<evidence type="ECO:0000256" key="5">
    <source>
        <dbReference type="ARBA" id="ARBA00023136"/>
    </source>
</evidence>
<evidence type="ECO:0000256" key="2">
    <source>
        <dbReference type="ARBA" id="ARBA00022553"/>
    </source>
</evidence>
<evidence type="ECO:0000313" key="9">
    <source>
        <dbReference type="EMBL" id="KIO21072.1"/>
    </source>
</evidence>
<evidence type="ECO:0000256" key="3">
    <source>
        <dbReference type="ARBA" id="ARBA00022692"/>
    </source>
</evidence>
<dbReference type="Proteomes" id="UP000054248">
    <property type="component" value="Unassembled WGS sequence"/>
</dbReference>
<keyword evidence="4" id="KW-1133">Transmembrane helix</keyword>
<keyword evidence="2" id="KW-0597">Phosphoprotein</keyword>
<reference evidence="10" key="2">
    <citation type="submission" date="2015-01" db="EMBL/GenBank/DDBJ databases">
        <title>Evolutionary Origins and Diversification of the Mycorrhizal Mutualists.</title>
        <authorList>
            <consortium name="DOE Joint Genome Institute"/>
            <consortium name="Mycorrhizal Genomics Consortium"/>
            <person name="Kohler A."/>
            <person name="Kuo A."/>
            <person name="Nagy L.G."/>
            <person name="Floudas D."/>
            <person name="Copeland A."/>
            <person name="Barry K.W."/>
            <person name="Cichocki N."/>
            <person name="Veneault-Fourrey C."/>
            <person name="LaButti K."/>
            <person name="Lindquist E.A."/>
            <person name="Lipzen A."/>
            <person name="Lundell T."/>
            <person name="Morin E."/>
            <person name="Murat C."/>
            <person name="Riley R."/>
            <person name="Ohm R."/>
            <person name="Sun H."/>
            <person name="Tunlid A."/>
            <person name="Henrissat B."/>
            <person name="Grigoriev I.V."/>
            <person name="Hibbett D.S."/>
            <person name="Martin F."/>
        </authorList>
    </citation>
    <scope>NUCLEOTIDE SEQUENCE [LARGE SCALE GENOMIC DNA]</scope>
    <source>
        <strain evidence="10">MUT 4182</strain>
    </source>
</reference>
<evidence type="ECO:0000259" key="8">
    <source>
        <dbReference type="Pfam" id="PF09402"/>
    </source>
</evidence>
<feature type="region of interest" description="Disordered" evidence="7">
    <location>
        <begin position="1"/>
        <end position="229"/>
    </location>
</feature>
<feature type="compositionally biased region" description="Basic and acidic residues" evidence="7">
    <location>
        <begin position="193"/>
        <end position="204"/>
    </location>
</feature>
<dbReference type="OrthoDB" id="5376590at2759"/>
<organism evidence="9 10">
    <name type="scientific">Tulasnella calospora MUT 4182</name>
    <dbReference type="NCBI Taxonomy" id="1051891"/>
    <lineage>
        <taxon>Eukaryota</taxon>
        <taxon>Fungi</taxon>
        <taxon>Dikarya</taxon>
        <taxon>Basidiomycota</taxon>
        <taxon>Agaricomycotina</taxon>
        <taxon>Agaricomycetes</taxon>
        <taxon>Cantharellales</taxon>
        <taxon>Tulasnellaceae</taxon>
        <taxon>Tulasnella</taxon>
    </lineage>
</organism>
<evidence type="ECO:0000256" key="6">
    <source>
        <dbReference type="ARBA" id="ARBA00023242"/>
    </source>
</evidence>
<evidence type="ECO:0000313" key="10">
    <source>
        <dbReference type="Proteomes" id="UP000054248"/>
    </source>
</evidence>
<dbReference type="EMBL" id="KN823150">
    <property type="protein sequence ID" value="KIO21072.1"/>
    <property type="molecule type" value="Genomic_DNA"/>
</dbReference>
<protein>
    <recommendedName>
        <fullName evidence="8">Man1/Src1-like C-terminal domain-containing protein</fullName>
    </recommendedName>
</protein>
<name>A0A0C3LI08_9AGAM</name>
<dbReference type="GO" id="GO:0034399">
    <property type="term" value="C:nuclear periphery"/>
    <property type="evidence" value="ECO:0007669"/>
    <property type="project" value="TreeGrafter"/>
</dbReference>
<comment type="subcellular location">
    <subcellularLocation>
        <location evidence="1">Nucleus inner membrane</location>
    </subcellularLocation>
</comment>
<dbReference type="PANTHER" id="PTHR47808:SF2">
    <property type="entry name" value="LEM DOMAIN-CONTAINING PROTEIN 2"/>
    <property type="match status" value="1"/>
</dbReference>
<evidence type="ECO:0000256" key="1">
    <source>
        <dbReference type="ARBA" id="ARBA00004540"/>
    </source>
</evidence>
<keyword evidence="3" id="KW-0812">Transmembrane</keyword>
<keyword evidence="10" id="KW-1185">Reference proteome</keyword>
<reference evidence="9 10" key="1">
    <citation type="submission" date="2014-04" db="EMBL/GenBank/DDBJ databases">
        <authorList>
            <consortium name="DOE Joint Genome Institute"/>
            <person name="Kuo A."/>
            <person name="Girlanda M."/>
            <person name="Perotto S."/>
            <person name="Kohler A."/>
            <person name="Nagy L.G."/>
            <person name="Floudas D."/>
            <person name="Copeland A."/>
            <person name="Barry K.W."/>
            <person name="Cichocki N."/>
            <person name="Veneault-Fourrey C."/>
            <person name="LaButti K."/>
            <person name="Lindquist E.A."/>
            <person name="Lipzen A."/>
            <person name="Lundell T."/>
            <person name="Morin E."/>
            <person name="Murat C."/>
            <person name="Sun H."/>
            <person name="Tunlid A."/>
            <person name="Henrissat B."/>
            <person name="Grigoriev I.V."/>
            <person name="Hibbett D.S."/>
            <person name="Martin F."/>
            <person name="Nordberg H.P."/>
            <person name="Cantor M.N."/>
            <person name="Hua S.X."/>
        </authorList>
    </citation>
    <scope>NUCLEOTIDE SEQUENCE [LARGE SCALE GENOMIC DNA]</scope>
    <source>
        <strain evidence="9 10">MUT 4182</strain>
    </source>
</reference>
<dbReference type="InterPro" id="IPR041885">
    <property type="entry name" value="MAN1_winged_helix_dom"/>
</dbReference>
<evidence type="ECO:0000256" key="7">
    <source>
        <dbReference type="SAM" id="MobiDB-lite"/>
    </source>
</evidence>
<feature type="compositionally biased region" description="Acidic residues" evidence="7">
    <location>
        <begin position="155"/>
        <end position="170"/>
    </location>
</feature>
<dbReference type="GO" id="GO:0071763">
    <property type="term" value="P:nuclear membrane organization"/>
    <property type="evidence" value="ECO:0007669"/>
    <property type="project" value="TreeGrafter"/>
</dbReference>
<feature type="domain" description="Man1/Src1-like C-terminal" evidence="8">
    <location>
        <begin position="291"/>
        <end position="658"/>
    </location>
</feature>
<feature type="region of interest" description="Disordered" evidence="7">
    <location>
        <begin position="248"/>
        <end position="271"/>
    </location>
</feature>
<proteinExistence type="predicted"/>
<dbReference type="GO" id="GO:0005637">
    <property type="term" value="C:nuclear inner membrane"/>
    <property type="evidence" value="ECO:0007669"/>
    <property type="project" value="UniProtKB-SubCell"/>
</dbReference>